<dbReference type="Proteomes" id="UP000838756">
    <property type="component" value="Unassembled WGS sequence"/>
</dbReference>
<evidence type="ECO:0000313" key="2">
    <source>
        <dbReference type="Proteomes" id="UP000838756"/>
    </source>
</evidence>
<organism evidence="1 2">
    <name type="scientific">Pararge aegeria aegeria</name>
    <dbReference type="NCBI Taxonomy" id="348720"/>
    <lineage>
        <taxon>Eukaryota</taxon>
        <taxon>Metazoa</taxon>
        <taxon>Ecdysozoa</taxon>
        <taxon>Arthropoda</taxon>
        <taxon>Hexapoda</taxon>
        <taxon>Insecta</taxon>
        <taxon>Pterygota</taxon>
        <taxon>Neoptera</taxon>
        <taxon>Endopterygota</taxon>
        <taxon>Lepidoptera</taxon>
        <taxon>Glossata</taxon>
        <taxon>Ditrysia</taxon>
        <taxon>Papilionoidea</taxon>
        <taxon>Nymphalidae</taxon>
        <taxon>Satyrinae</taxon>
        <taxon>Satyrini</taxon>
        <taxon>Parargina</taxon>
        <taxon>Pararge</taxon>
    </lineage>
</organism>
<keyword evidence="2" id="KW-1185">Reference proteome</keyword>
<dbReference type="AlphaFoldDB" id="A0A8S4QWR7"/>
<reference evidence="1" key="1">
    <citation type="submission" date="2022-03" db="EMBL/GenBank/DDBJ databases">
        <authorList>
            <person name="Lindestad O."/>
        </authorList>
    </citation>
    <scope>NUCLEOTIDE SEQUENCE</scope>
</reference>
<sequence>GGSSGLLHARAICTDAAHEVTAGDALYTRCCVGGFAPSLH</sequence>
<name>A0A8S4QWR7_9NEOP</name>
<gene>
    <name evidence="1" type="primary">jg12989</name>
    <name evidence="1" type="ORF">PAEG_LOCUS7328</name>
</gene>
<comment type="caution">
    <text evidence="1">The sequence shown here is derived from an EMBL/GenBank/DDBJ whole genome shotgun (WGS) entry which is preliminary data.</text>
</comment>
<evidence type="ECO:0000313" key="1">
    <source>
        <dbReference type="EMBL" id="CAH2226633.1"/>
    </source>
</evidence>
<feature type="non-terminal residue" evidence="1">
    <location>
        <position position="1"/>
    </location>
</feature>
<proteinExistence type="predicted"/>
<accession>A0A8S4QWR7</accession>
<protein>
    <submittedName>
        <fullName evidence="1">Jg12989 protein</fullName>
    </submittedName>
</protein>
<dbReference type="EMBL" id="CAKXAJ010021720">
    <property type="protein sequence ID" value="CAH2226633.1"/>
    <property type="molecule type" value="Genomic_DNA"/>
</dbReference>